<dbReference type="SMART" id="SM00360">
    <property type="entry name" value="RRM"/>
    <property type="match status" value="1"/>
</dbReference>
<dbReference type="SUPFAM" id="SSF54928">
    <property type="entry name" value="RNA-binding domain, RBD"/>
    <property type="match status" value="1"/>
</dbReference>
<dbReference type="CDD" id="cd12373">
    <property type="entry name" value="RRM_SRSF3_like"/>
    <property type="match status" value="1"/>
</dbReference>
<evidence type="ECO:0000256" key="1">
    <source>
        <dbReference type="ARBA" id="ARBA00022884"/>
    </source>
</evidence>
<reference evidence="5" key="1">
    <citation type="submission" date="2020-11" db="EMBL/GenBank/DDBJ databases">
        <authorList>
            <person name="Tran Van P."/>
        </authorList>
    </citation>
    <scope>NUCLEOTIDE SEQUENCE</scope>
</reference>
<dbReference type="GO" id="GO:0003723">
    <property type="term" value="F:RNA binding"/>
    <property type="evidence" value="ECO:0007669"/>
    <property type="project" value="UniProtKB-UniRule"/>
</dbReference>
<proteinExistence type="predicted"/>
<evidence type="ECO:0000256" key="2">
    <source>
        <dbReference type="PROSITE-ProRule" id="PRU00176"/>
    </source>
</evidence>
<gene>
    <name evidence="5" type="ORF">DSTB1V02_LOCUS10792</name>
</gene>
<evidence type="ECO:0000259" key="4">
    <source>
        <dbReference type="PROSITE" id="PS50102"/>
    </source>
</evidence>
<dbReference type="Gene3D" id="3.30.70.330">
    <property type="match status" value="1"/>
</dbReference>
<organism evidence="5">
    <name type="scientific">Darwinula stevensoni</name>
    <dbReference type="NCBI Taxonomy" id="69355"/>
    <lineage>
        <taxon>Eukaryota</taxon>
        <taxon>Metazoa</taxon>
        <taxon>Ecdysozoa</taxon>
        <taxon>Arthropoda</taxon>
        <taxon>Crustacea</taxon>
        <taxon>Oligostraca</taxon>
        <taxon>Ostracoda</taxon>
        <taxon>Podocopa</taxon>
        <taxon>Podocopida</taxon>
        <taxon>Darwinulocopina</taxon>
        <taxon>Darwinuloidea</taxon>
        <taxon>Darwinulidae</taxon>
        <taxon>Darwinula</taxon>
    </lineage>
</organism>
<evidence type="ECO:0000256" key="3">
    <source>
        <dbReference type="SAM" id="MobiDB-lite"/>
    </source>
</evidence>
<keyword evidence="6" id="KW-1185">Reference proteome</keyword>
<evidence type="ECO:0000313" key="5">
    <source>
        <dbReference type="EMBL" id="CAD7251024.1"/>
    </source>
</evidence>
<protein>
    <recommendedName>
        <fullName evidence="4">RRM domain-containing protein</fullName>
    </recommendedName>
</protein>
<dbReference type="PROSITE" id="PS50102">
    <property type="entry name" value="RRM"/>
    <property type="match status" value="1"/>
</dbReference>
<dbReference type="InterPro" id="IPR012677">
    <property type="entry name" value="Nucleotide-bd_a/b_plait_sf"/>
</dbReference>
<dbReference type="EMBL" id="LR902741">
    <property type="protein sequence ID" value="CAD7251024.1"/>
    <property type="molecule type" value="Genomic_DNA"/>
</dbReference>
<dbReference type="Pfam" id="PF00076">
    <property type="entry name" value="RRM_1"/>
    <property type="match status" value="1"/>
</dbReference>
<dbReference type="InterPro" id="IPR035979">
    <property type="entry name" value="RBD_domain_sf"/>
</dbReference>
<dbReference type="PANTHER" id="PTHR23147">
    <property type="entry name" value="SERINE/ARGININE RICH SPLICING FACTOR"/>
    <property type="match status" value="1"/>
</dbReference>
<evidence type="ECO:0000313" key="6">
    <source>
        <dbReference type="Proteomes" id="UP000677054"/>
    </source>
</evidence>
<feature type="compositionally biased region" description="Basic and acidic residues" evidence="3">
    <location>
        <begin position="68"/>
        <end position="90"/>
    </location>
</feature>
<dbReference type="InterPro" id="IPR000504">
    <property type="entry name" value="RRM_dom"/>
</dbReference>
<keyword evidence="1 2" id="KW-0694">RNA-binding</keyword>
<dbReference type="OrthoDB" id="5970at2759"/>
<feature type="region of interest" description="Disordered" evidence="3">
    <location>
        <begin position="68"/>
        <end position="99"/>
    </location>
</feature>
<dbReference type="InterPro" id="IPR050907">
    <property type="entry name" value="SRSF"/>
</dbReference>
<sequence>MTVYVGNLARGTSKYDLEDVFRKYGPMKNVWVARSPPGFAFVQFEDPRDAEDAVRGLDGMRLRGNRIRVEMSHGRRRGDSPASRRDRYDSPYRGARKRSSPIGDLCQTLEGGEDFSLIKWKWIREALDSIPTTLSLLWANEISISISTNEEVITFTQPFAKAISLLWQQVSFQITTSQQVSFQIPTPKDEI</sequence>
<dbReference type="FunFam" id="3.30.70.330:FF:001074">
    <property type="entry name" value="Splicing factor, arginine/serine-rich 7"/>
    <property type="match status" value="1"/>
</dbReference>
<name>A0A7R9FQ87_9CRUS</name>
<dbReference type="AlphaFoldDB" id="A0A7R9FQ87"/>
<dbReference type="Proteomes" id="UP000677054">
    <property type="component" value="Unassembled WGS sequence"/>
</dbReference>
<dbReference type="EMBL" id="CAJPEV010003224">
    <property type="protein sequence ID" value="CAG0899258.1"/>
    <property type="molecule type" value="Genomic_DNA"/>
</dbReference>
<accession>A0A7R9FQ87</accession>
<feature type="domain" description="RRM" evidence="4">
    <location>
        <begin position="1"/>
        <end position="74"/>
    </location>
</feature>